<feature type="domain" description="Microbial-type PARG catalytic" evidence="2">
    <location>
        <begin position="542"/>
        <end position="666"/>
    </location>
</feature>
<evidence type="ECO:0000256" key="1">
    <source>
        <dbReference type="SAM" id="MobiDB-lite"/>
    </source>
</evidence>
<gene>
    <name evidence="3" type="ORF">GRG538_LOCUS12062</name>
</gene>
<feature type="compositionally biased region" description="Low complexity" evidence="1">
    <location>
        <begin position="1862"/>
        <end position="1888"/>
    </location>
</feature>
<dbReference type="Proteomes" id="UP000663872">
    <property type="component" value="Unassembled WGS sequence"/>
</dbReference>
<dbReference type="PANTHER" id="PTHR35596:SF1">
    <property type="entry name" value="MICROBIAL-TYPE PARG CATALYTIC DOMAIN-CONTAINING PROTEIN"/>
    <property type="match status" value="1"/>
</dbReference>
<evidence type="ECO:0000313" key="3">
    <source>
        <dbReference type="EMBL" id="CAF3424416.1"/>
    </source>
</evidence>
<feature type="compositionally biased region" description="Polar residues" evidence="1">
    <location>
        <begin position="25"/>
        <end position="39"/>
    </location>
</feature>
<protein>
    <recommendedName>
        <fullName evidence="2">Microbial-type PARG catalytic domain-containing protein</fullName>
    </recommendedName>
</protein>
<evidence type="ECO:0000313" key="4">
    <source>
        <dbReference type="Proteomes" id="UP000663872"/>
    </source>
</evidence>
<dbReference type="InterPro" id="IPR019261">
    <property type="entry name" value="PARG_cat_microbial"/>
</dbReference>
<feature type="region of interest" description="Disordered" evidence="1">
    <location>
        <begin position="1834"/>
        <end position="1889"/>
    </location>
</feature>
<feature type="region of interest" description="Disordered" evidence="1">
    <location>
        <begin position="1769"/>
        <end position="1794"/>
    </location>
</feature>
<dbReference type="InterPro" id="IPR012664">
    <property type="entry name" value="CHP02452"/>
</dbReference>
<dbReference type="InterPro" id="IPR043472">
    <property type="entry name" value="Macro_dom-like"/>
</dbReference>
<feature type="domain" description="Microbial-type PARG catalytic" evidence="2">
    <location>
        <begin position="428"/>
        <end position="532"/>
    </location>
</feature>
<evidence type="ECO:0000259" key="2">
    <source>
        <dbReference type="Pfam" id="PF10021"/>
    </source>
</evidence>
<dbReference type="EMBL" id="CAJNYT010001694">
    <property type="protein sequence ID" value="CAF3424416.1"/>
    <property type="molecule type" value="Genomic_DNA"/>
</dbReference>
<dbReference type="Gene3D" id="3.40.220.10">
    <property type="entry name" value="Leucine Aminopeptidase, subunit E, domain 1"/>
    <property type="match status" value="2"/>
</dbReference>
<name>A0A818BWW4_9BILA</name>
<feature type="region of interest" description="Disordered" evidence="1">
    <location>
        <begin position="1"/>
        <end position="39"/>
    </location>
</feature>
<dbReference type="Pfam" id="PF10021">
    <property type="entry name" value="PARG_cat_microb"/>
    <property type="match status" value="2"/>
</dbReference>
<comment type="caution">
    <text evidence="3">The sequence shown here is derived from an EMBL/GenBank/DDBJ whole genome shotgun (WGS) entry which is preliminary data.</text>
</comment>
<dbReference type="PANTHER" id="PTHR35596">
    <property type="entry name" value="DUF2263 DOMAIN-CONTAINING PROTEIN"/>
    <property type="match status" value="1"/>
</dbReference>
<reference evidence="3" key="1">
    <citation type="submission" date="2021-02" db="EMBL/GenBank/DDBJ databases">
        <authorList>
            <person name="Nowell W R."/>
        </authorList>
    </citation>
    <scope>NUCLEOTIDE SEQUENCE</scope>
</reference>
<organism evidence="3 4">
    <name type="scientific">Rotaria socialis</name>
    <dbReference type="NCBI Taxonomy" id="392032"/>
    <lineage>
        <taxon>Eukaryota</taxon>
        <taxon>Metazoa</taxon>
        <taxon>Spiralia</taxon>
        <taxon>Gnathifera</taxon>
        <taxon>Rotifera</taxon>
        <taxon>Eurotatoria</taxon>
        <taxon>Bdelloidea</taxon>
        <taxon>Philodinida</taxon>
        <taxon>Philodinidae</taxon>
        <taxon>Rotaria</taxon>
    </lineage>
</organism>
<sequence>MAGNSVRSAKVLDELRPSSGRRSRAQVSQNQESSVTVSSDQDLQVYVEDIPTNIPENDLEIRIQSRLEATQNLKIKDIRCCLKLGVAVIRLINEEDKVFLVSKLETIVLYPKTNTIINFIGEIDLDSYVVVDRNISKVPSADDVARRYMQSYKTREPPPCKSISIQFPNIFRISLTTLDELSQVASAPDFKIENVFATVYPRSDCSFFEDLPSNTNAEKLSSVIAAQIDEKKLAPTSFYVQYDSETSNAVVLATKSNKKWNAQNFLTIDGRNISKKIKLAYRVVVSPVPSDFGLDRILNHKLFASRTVRHCHIDDHLIIELDGMDNYEECLEIGALRIGKTTMTIKPHSVTSDPDSSELNAGNWYETEMNDIKPDIVAIMSNHQHPIFRYKWSAENWLEQMKKMDTSDRRSKKYDLGRHLLRVTVMLNTISVLRKKNYIIDDEEVTLKLQRMQTIGYDHKSKLSYTKTISEAELTTPYPSTSVIVSNEDCLVIYEKLVREGYRPLLLNMANANSPGGGYRKGDGAQEDDLGRHLLRVTVMLNTISVLRKKNYILDDEEVTLKLQRMRTIGYDHKSKLSYTKTISEAELTTPYPSTSVIVSNEDCLVIYEKLVREGYRPLLLNMANANSPGGGYRKGDGAQEENIFRRSDYYQSLDLEIADKDRSERLFCTPKCEFKKPTGYAGLYPMEEFGGIYTSGITVFRGTEANGYPYMKEPLYNVCSIAMAAHREPALTNKNMLEKKMATSTHKKIDSIFAIGHHHKHDCLVLSALGCGAFKNPPEHVALLFKSIIYQYAGYFEKIYFAIIDDHNTGNRINPKGNFIPFKEILDGLIVHPSKIIQVNGASGPYRILKKLPDGKITLSDSCIQHLPPCYHGTECRDIKDTQHNTTFSHPPICLYQTSNLTCDQMDDEVHMLTFFHRMKCKRGGECNNTDPQHLNDLDHPEFCKNKSDCVNVSAEHLFAYRHLPVCHNGITCLEYKKKIPAHLDAFRHCKTICADDNCCPNFHDREHFKNTIHSFQEPCPFTPYNCPMIFQYIQTGGKRIPSNVEHHCLTYSHVCQFGRLCKITGDSHYETSIHVARQLCPDRDMCSRLADENHLESFSHPGIRDIRLFCRNPGYECPDRYEDKHLRTYRHGRNFNHLSVAPSSNLNRLIDFFRNQGNIIKTVNNYVEASNWAKAKISEDILNWIRALQPVHRCAPHIFTSILVHGHVMSRDYMSLLIKPRCVVQAVLQHSQVRSIFLRHSAPAVRQNAKELIKLFVRSEFLKAGSAEVPTLDADHDNQVNIIQKKLKPPLEKQDIHTIYDWTAKIVAASIELSQNLAGIGFDVDKKLGTDKHVFSILGPHCGTYYGDIVITFKQELMFHPDSNFSFQAGTGFFSGRVYAYRPWLTDPTTEEQRIEHFHHSKLHCSYPRYEYAAAAELIASTGKNNKTMDVDLGSIIKKWTQADSHYVFEGHLPPLIPLDYVDNVFMPKNVFQSLPKEAQESAKEIFKDSLILGEHDVDLTLIKPGTTTPLDTTRQVYLKWILDKLSEKINERIKAPHISRGIVITVPGTGCDKYIALPMTITQSYNLYCLNKGQPARNMESSYIYWQAMNGDMILTITNEKIEIDGKDQPNLQCLICYVAEKPSSKTDTYFEAYSYLTVGNPYQHSNNVDSATFKAKSNCFYRGCNTDDFFTFCLKINYKTGEVSLTHAGPNGIYNHENIYYQFKKSEVDLLGLNYIHISAGKQDVPIRNLTINHEPIDKLHPTFDRDFKLDTLNLIRARRASFQYTGGTTDRGGDKDVHSSDASPKPIKKAASTVDLHVKLVDPPATPGKTTKPKKRGFFERLKYIFMGTTKGGDPPESKPPPSSSSNLFKDDESKSDSSSYNPSKFDSPSPKSSKVHSSGSKPVAASSVPLISSALPLCADSIYCLIQNERDHTDKYSHFCRFNELCRNQAGEPHLVHKKHNVPKCLEDKSCSERTNPVHRAEYRHSGLPDYLIPCHFQDTCYDKTPDHRLRFFHGEEIPRIRSECTFLFID</sequence>
<accession>A0A818BWW4</accession>
<proteinExistence type="predicted"/>
<dbReference type="NCBIfam" id="TIGR02452">
    <property type="entry name" value="TIGR02452 family protein"/>
    <property type="match status" value="1"/>
</dbReference>